<protein>
    <submittedName>
        <fullName evidence="1">Uncharacterized protein</fullName>
    </submittedName>
</protein>
<sequence length="72" mass="7699">MIFNGPIPPAGALQPFLQQFVDTIRRAMIPVVSKDEATPRILLQSPNGSVYSITVSNTGTVTATLNDGKSRV</sequence>
<reference evidence="1" key="1">
    <citation type="submission" date="2020-05" db="EMBL/GenBank/DDBJ databases">
        <authorList>
            <person name="Chiriac C."/>
            <person name="Salcher M."/>
            <person name="Ghai R."/>
            <person name="Kavagutti S V."/>
        </authorList>
    </citation>
    <scope>NUCLEOTIDE SEQUENCE</scope>
</reference>
<gene>
    <name evidence="1" type="ORF">UFOVP167_20</name>
</gene>
<dbReference type="EMBL" id="LR798222">
    <property type="protein sequence ID" value="CAB5194694.1"/>
    <property type="molecule type" value="Genomic_DNA"/>
</dbReference>
<proteinExistence type="predicted"/>
<organism evidence="1">
    <name type="scientific">uncultured Caudovirales phage</name>
    <dbReference type="NCBI Taxonomy" id="2100421"/>
    <lineage>
        <taxon>Viruses</taxon>
        <taxon>Duplodnaviria</taxon>
        <taxon>Heunggongvirae</taxon>
        <taxon>Uroviricota</taxon>
        <taxon>Caudoviricetes</taxon>
        <taxon>Peduoviridae</taxon>
        <taxon>Maltschvirus</taxon>
        <taxon>Maltschvirus maltsch</taxon>
    </lineage>
</organism>
<evidence type="ECO:0000313" key="1">
    <source>
        <dbReference type="EMBL" id="CAB5194694.1"/>
    </source>
</evidence>
<accession>A0A6J7WEL1</accession>
<name>A0A6J7WEL1_9CAUD</name>